<name>A0ABQ4GFK3_9ACTN</name>
<dbReference type="InterPro" id="IPR003959">
    <property type="entry name" value="ATPase_AAA_core"/>
</dbReference>
<evidence type="ECO:0000313" key="3">
    <source>
        <dbReference type="EMBL" id="GIH60193.1"/>
    </source>
</evidence>
<proteinExistence type="predicted"/>
<sequence length="393" mass="43661">MITRIEIDGFKSFLDFKLDVPPFLALVGPNSSGKSNLFDALEYLRNTNWGDEDSLLASRRGRPHELFHRVSKGRPVTWFEVHALTVTTIGNGLFTDWHGSGADLGEDGIPISLALDRPESVDVLDGLSPWRIEKHAEAALEMARALRVLDEEKSGPRHYLRLQRSELDSWRLHQPDPDRLRGWSSAADHGPLRADGSNLATVLGRLKTQGAIEELLVDLVALIPDLTGIEPILDERRQEWTFDVLVDGQGAIPSTLLSDGTLRVIALLAALHDPDHAGVLLIEEIENGLHPSRLAELLRRIQGRVTDLNDPECVNRPLRQVILTTHSPVVVSELYRLRPDALVFLDTAVRVDPDNDRISRVTVAKPVRSEGEPGTFVSPRQVRKYLSAVGEVP</sequence>
<organism evidence="3 4">
    <name type="scientific">Microbispora siamensis</name>
    <dbReference type="NCBI Taxonomy" id="564413"/>
    <lineage>
        <taxon>Bacteria</taxon>
        <taxon>Bacillati</taxon>
        <taxon>Actinomycetota</taxon>
        <taxon>Actinomycetes</taxon>
        <taxon>Streptosporangiales</taxon>
        <taxon>Streptosporangiaceae</taxon>
        <taxon>Microbispora</taxon>
    </lineage>
</organism>
<keyword evidence="1" id="KW-0742">SOS response</keyword>
<dbReference type="InterPro" id="IPR027417">
    <property type="entry name" value="P-loop_NTPase"/>
</dbReference>
<evidence type="ECO:0000259" key="2">
    <source>
        <dbReference type="Pfam" id="PF13304"/>
    </source>
</evidence>
<dbReference type="EMBL" id="BOOF01000004">
    <property type="protein sequence ID" value="GIH60193.1"/>
    <property type="molecule type" value="Genomic_DNA"/>
</dbReference>
<keyword evidence="4" id="KW-1185">Reference proteome</keyword>
<dbReference type="Gene3D" id="3.40.50.300">
    <property type="entry name" value="P-loop containing nucleotide triphosphate hydrolases"/>
    <property type="match status" value="2"/>
</dbReference>
<evidence type="ECO:0000256" key="1">
    <source>
        <dbReference type="ARBA" id="ARBA00023236"/>
    </source>
</evidence>
<protein>
    <recommendedName>
        <fullName evidence="2">ATPase AAA-type core domain-containing protein</fullName>
    </recommendedName>
</protein>
<dbReference type="PANTHER" id="PTHR32182">
    <property type="entry name" value="DNA REPLICATION AND REPAIR PROTEIN RECF"/>
    <property type="match status" value="1"/>
</dbReference>
<accession>A0ABQ4GFK3</accession>
<dbReference type="PANTHER" id="PTHR32182:SF22">
    <property type="entry name" value="ATP-DEPENDENT ENDONUCLEASE, OLD FAMILY-RELATED"/>
    <property type="match status" value="1"/>
</dbReference>
<dbReference type="RefSeq" id="WP_204047274.1">
    <property type="nucleotide sequence ID" value="NZ_BOOF01000004.1"/>
</dbReference>
<dbReference type="SUPFAM" id="SSF52540">
    <property type="entry name" value="P-loop containing nucleoside triphosphate hydrolases"/>
    <property type="match status" value="1"/>
</dbReference>
<comment type="caution">
    <text evidence="3">The sequence shown here is derived from an EMBL/GenBank/DDBJ whole genome shotgun (WGS) entry which is preliminary data.</text>
</comment>
<dbReference type="Pfam" id="PF13304">
    <property type="entry name" value="AAA_21"/>
    <property type="match status" value="1"/>
</dbReference>
<feature type="domain" description="ATPase AAA-type core" evidence="2">
    <location>
        <begin position="23"/>
        <end position="332"/>
    </location>
</feature>
<reference evidence="3 4" key="1">
    <citation type="submission" date="2021-01" db="EMBL/GenBank/DDBJ databases">
        <title>Whole genome shotgun sequence of Microbispora siamensis NBRC 104113.</title>
        <authorList>
            <person name="Komaki H."/>
            <person name="Tamura T."/>
        </authorList>
    </citation>
    <scope>NUCLEOTIDE SEQUENCE [LARGE SCALE GENOMIC DNA]</scope>
    <source>
        <strain evidence="3 4">NBRC 104113</strain>
    </source>
</reference>
<dbReference type="Proteomes" id="UP000660454">
    <property type="component" value="Unassembled WGS sequence"/>
</dbReference>
<evidence type="ECO:0000313" key="4">
    <source>
        <dbReference type="Proteomes" id="UP000660454"/>
    </source>
</evidence>
<gene>
    <name evidence="3" type="ORF">Msi02_10100</name>
</gene>
<keyword evidence="1" id="KW-0227">DNA damage</keyword>